<protein>
    <recommendedName>
        <fullName evidence="4">Purine nucleoside phosphorylase DeoD-type</fullName>
        <shortName evidence="4">PNP</shortName>
        <ecNumber evidence="4">2.4.2.1</ecNumber>
    </recommendedName>
</protein>
<feature type="binding site" description="in other chain" evidence="4">
    <location>
        <begin position="87"/>
        <end position="90"/>
    </location>
    <ligand>
        <name>phosphate</name>
        <dbReference type="ChEBI" id="CHEBI:43474"/>
        <note>ligand shared between dimeric partners</note>
    </ligand>
</feature>
<dbReference type="NCBIfam" id="TIGR00107">
    <property type="entry name" value="deoD"/>
    <property type="match status" value="1"/>
</dbReference>
<evidence type="ECO:0000256" key="2">
    <source>
        <dbReference type="ARBA" id="ARBA00022679"/>
    </source>
</evidence>
<feature type="binding site" description="in other chain" evidence="4">
    <location>
        <position position="24"/>
    </location>
    <ligand>
        <name>phosphate</name>
        <dbReference type="ChEBI" id="CHEBI:43474"/>
        <note>ligand shared between dimeric partners</note>
    </ligand>
</feature>
<dbReference type="Proteomes" id="UP001148313">
    <property type="component" value="Unassembled WGS sequence"/>
</dbReference>
<feature type="active site" description="Proton donor" evidence="4">
    <location>
        <position position="205"/>
    </location>
</feature>
<dbReference type="NCBIfam" id="NF004489">
    <property type="entry name" value="PRK05819.1"/>
    <property type="match status" value="1"/>
</dbReference>
<feature type="binding site" description="in other chain" evidence="4">
    <location>
        <position position="20"/>
    </location>
    <ligand>
        <name>phosphate</name>
        <dbReference type="ChEBI" id="CHEBI:43474"/>
        <note>ligand shared between dimeric partners</note>
    </ligand>
</feature>
<dbReference type="InterPro" id="IPR035994">
    <property type="entry name" value="Nucleoside_phosphorylase_sf"/>
</dbReference>
<keyword evidence="2 4" id="KW-0808">Transferase</keyword>
<dbReference type="PANTHER" id="PTHR43691:SF11">
    <property type="entry name" value="FI09636P-RELATED"/>
    <property type="match status" value="1"/>
</dbReference>
<dbReference type="InterPro" id="IPR000845">
    <property type="entry name" value="Nucleoside_phosphorylase_d"/>
</dbReference>
<dbReference type="InterPro" id="IPR004402">
    <property type="entry name" value="DeoD-type"/>
</dbReference>
<feature type="binding site" description="in other chain" evidence="4">
    <location>
        <begin position="180"/>
        <end position="182"/>
    </location>
    <ligand>
        <name>a purine D-ribonucleoside</name>
        <dbReference type="ChEBI" id="CHEBI:142355"/>
        <note>ligand shared between dimeric partners</note>
    </ligand>
</feature>
<dbReference type="EMBL" id="JAPJZH010000001">
    <property type="protein sequence ID" value="MDA4844294.1"/>
    <property type="molecule type" value="Genomic_DNA"/>
</dbReference>
<keyword evidence="1 4" id="KW-0328">Glycosyltransferase</keyword>
<feature type="site" description="Important for catalytic activity" evidence="4">
    <location>
        <position position="218"/>
    </location>
</feature>
<dbReference type="HAMAP" id="MF_01627">
    <property type="entry name" value="Pur_nucleosid_phosp"/>
    <property type="match status" value="1"/>
</dbReference>
<feature type="binding site" description="in other chain" evidence="4">
    <location>
        <begin position="204"/>
        <end position="205"/>
    </location>
    <ligand>
        <name>a purine D-ribonucleoside</name>
        <dbReference type="ChEBI" id="CHEBI:142355"/>
        <note>ligand shared between dimeric partners</note>
    </ligand>
</feature>
<dbReference type="CDD" id="cd09006">
    <property type="entry name" value="PNP_EcPNPI-like"/>
    <property type="match status" value="1"/>
</dbReference>
<feature type="binding site" evidence="4">
    <location>
        <position position="4"/>
    </location>
    <ligand>
        <name>a purine D-ribonucleoside</name>
        <dbReference type="ChEBI" id="CHEBI:142355"/>
        <note>ligand shared between dimeric partners</note>
    </ligand>
</feature>
<comment type="similarity">
    <text evidence="4">Belongs to the PNP/UDP phosphorylase family.</text>
</comment>
<dbReference type="EC" id="2.4.2.1" evidence="4"/>
<dbReference type="PANTHER" id="PTHR43691">
    <property type="entry name" value="URIDINE PHOSPHORYLASE"/>
    <property type="match status" value="1"/>
</dbReference>
<evidence type="ECO:0000256" key="3">
    <source>
        <dbReference type="ARBA" id="ARBA00048447"/>
    </source>
</evidence>
<evidence type="ECO:0000313" key="6">
    <source>
        <dbReference type="EMBL" id="MDA4844294.1"/>
    </source>
</evidence>
<reference evidence="6" key="1">
    <citation type="submission" date="2022-11" db="EMBL/GenBank/DDBJ databases">
        <title>Hoeflea poritis sp. nov., isolated from scleractinian coral Porites lutea.</title>
        <authorList>
            <person name="Zhang G."/>
            <person name="Wei Q."/>
            <person name="Cai L."/>
        </authorList>
    </citation>
    <scope>NUCLEOTIDE SEQUENCE</scope>
    <source>
        <strain evidence="6">E7-10</strain>
    </source>
</reference>
<dbReference type="SUPFAM" id="SSF53167">
    <property type="entry name" value="Purine and uridine phosphorylases"/>
    <property type="match status" value="1"/>
</dbReference>
<comment type="catalytic activity">
    <reaction evidence="4">
        <text>a purine 2'-deoxy-D-ribonucleoside + phosphate = a purine nucleobase + 2-deoxy-alpha-D-ribose 1-phosphate</text>
        <dbReference type="Rhea" id="RHEA:36431"/>
        <dbReference type="ChEBI" id="CHEBI:26386"/>
        <dbReference type="ChEBI" id="CHEBI:43474"/>
        <dbReference type="ChEBI" id="CHEBI:57259"/>
        <dbReference type="ChEBI" id="CHEBI:142361"/>
        <dbReference type="EC" id="2.4.2.1"/>
    </reaction>
</comment>
<evidence type="ECO:0000256" key="4">
    <source>
        <dbReference type="HAMAP-Rule" id="MF_01627"/>
    </source>
</evidence>
<feature type="domain" description="Nucleoside phosphorylase" evidence="5">
    <location>
        <begin position="15"/>
        <end position="227"/>
    </location>
</feature>
<comment type="subunit">
    <text evidence="4">Homohexamer; trimer of homodimers.</text>
</comment>
<evidence type="ECO:0000259" key="5">
    <source>
        <dbReference type="Pfam" id="PF01048"/>
    </source>
</evidence>
<sequence>MTPHNEAEKGDYAEIVLLPGDPLRAQWIAENFFESPRQVNGVRNCLGFTGKWQGIPVSVQATGMGQPSTAIYVHELLNVYEAKTLIRVGTCGGLTTKVKVRDVVLGSAASTDSAINTPVFAPYTFAPAADFELLKAADDYAIAQMLEYHVGGLVSSDTFYLEDPAKSYATLAKHGVLAVEMEASTLYTLAARFGARALAICTVSDCLVTGEEIGSEDRQSSLDTMVEMALTVATQ</sequence>
<comment type="catalytic activity">
    <reaction evidence="4">
        <text>a purine D-ribonucleoside + phosphate = a purine nucleobase + alpha-D-ribose 1-phosphate</text>
        <dbReference type="Rhea" id="RHEA:19805"/>
        <dbReference type="ChEBI" id="CHEBI:26386"/>
        <dbReference type="ChEBI" id="CHEBI:43474"/>
        <dbReference type="ChEBI" id="CHEBI:57720"/>
        <dbReference type="ChEBI" id="CHEBI:142355"/>
        <dbReference type="EC" id="2.4.2.1"/>
    </reaction>
</comment>
<accession>A0ABT4VHV1</accession>
<evidence type="ECO:0000313" key="7">
    <source>
        <dbReference type="Proteomes" id="UP001148313"/>
    </source>
</evidence>
<feature type="binding site" evidence="4">
    <location>
        <position position="43"/>
    </location>
    <ligand>
        <name>phosphate</name>
        <dbReference type="ChEBI" id="CHEBI:43474"/>
        <note>ligand shared between dimeric partners</note>
    </ligand>
</feature>
<name>A0ABT4VHV1_9HYPH</name>
<dbReference type="GO" id="GO:0004731">
    <property type="term" value="F:purine-nucleoside phosphorylase activity"/>
    <property type="evidence" value="ECO:0007669"/>
    <property type="project" value="UniProtKB-EC"/>
</dbReference>
<proteinExistence type="inferred from homology"/>
<dbReference type="Gene3D" id="3.40.50.1580">
    <property type="entry name" value="Nucleoside phosphorylase domain"/>
    <property type="match status" value="1"/>
</dbReference>
<comment type="caution">
    <text evidence="6">The sequence shown here is derived from an EMBL/GenBank/DDBJ whole genome shotgun (WGS) entry which is preliminary data.</text>
</comment>
<dbReference type="Pfam" id="PF01048">
    <property type="entry name" value="PNP_UDP_1"/>
    <property type="match status" value="1"/>
</dbReference>
<evidence type="ECO:0000256" key="1">
    <source>
        <dbReference type="ARBA" id="ARBA00022676"/>
    </source>
</evidence>
<gene>
    <name evidence="4 6" type="primary">deoD</name>
    <name evidence="6" type="ORF">OOZ53_02985</name>
</gene>
<comment type="catalytic activity">
    <reaction evidence="3">
        <text>uridine + phosphate = alpha-D-ribose 1-phosphate + uracil</text>
        <dbReference type="Rhea" id="RHEA:24388"/>
        <dbReference type="ChEBI" id="CHEBI:16704"/>
        <dbReference type="ChEBI" id="CHEBI:17568"/>
        <dbReference type="ChEBI" id="CHEBI:43474"/>
        <dbReference type="ChEBI" id="CHEBI:57720"/>
        <dbReference type="EC" id="2.4.2.3"/>
    </reaction>
</comment>
<dbReference type="RefSeq" id="WP_271087814.1">
    <property type="nucleotide sequence ID" value="NZ_JAPJZH010000001.1"/>
</dbReference>
<organism evidence="6 7">
    <name type="scientific">Hoeflea poritis</name>
    <dbReference type="NCBI Taxonomy" id="2993659"/>
    <lineage>
        <taxon>Bacteria</taxon>
        <taxon>Pseudomonadati</taxon>
        <taxon>Pseudomonadota</taxon>
        <taxon>Alphaproteobacteria</taxon>
        <taxon>Hyphomicrobiales</taxon>
        <taxon>Rhizobiaceae</taxon>
        <taxon>Hoeflea</taxon>
    </lineage>
</organism>
<comment type="function">
    <text evidence="4">Catalyzes the reversible phosphorolytic breakdown of the N-glycosidic bond in the beta-(deoxy)ribonucleoside molecules, with the formation of the corresponding free purine bases and pentose-1-phosphate.</text>
</comment>
<keyword evidence="7" id="KW-1185">Reference proteome</keyword>